<keyword evidence="13" id="KW-1185">Reference proteome</keyword>
<dbReference type="EC" id="1.14.13.168" evidence="10"/>
<proteinExistence type="inferred from homology"/>
<comment type="catalytic activity">
    <reaction evidence="11">
        <text>indole-3-pyruvate + NADPH + O2 + H(+) = (indol-3-yl)acetate + CO2 + NADP(+) + H2O</text>
        <dbReference type="Rhea" id="RHEA:34331"/>
        <dbReference type="ChEBI" id="CHEBI:15377"/>
        <dbReference type="ChEBI" id="CHEBI:15378"/>
        <dbReference type="ChEBI" id="CHEBI:15379"/>
        <dbReference type="ChEBI" id="CHEBI:16526"/>
        <dbReference type="ChEBI" id="CHEBI:17640"/>
        <dbReference type="ChEBI" id="CHEBI:30854"/>
        <dbReference type="ChEBI" id="CHEBI:57783"/>
        <dbReference type="ChEBI" id="CHEBI:58349"/>
        <dbReference type="EC" id="1.14.13.168"/>
    </reaction>
</comment>
<keyword evidence="7" id="KW-0560">Oxidoreductase</keyword>
<dbReference type="InterPro" id="IPR036188">
    <property type="entry name" value="FAD/NAD-bd_sf"/>
</dbReference>
<comment type="pathway">
    <text evidence="2">Plant hormone metabolism; auxin biosynthesis.</text>
</comment>
<dbReference type="PRINTS" id="PR00368">
    <property type="entry name" value="FADPNR"/>
</dbReference>
<evidence type="ECO:0000256" key="6">
    <source>
        <dbReference type="ARBA" id="ARBA00022857"/>
    </source>
</evidence>
<evidence type="ECO:0000256" key="2">
    <source>
        <dbReference type="ARBA" id="ARBA00004814"/>
    </source>
</evidence>
<evidence type="ECO:0000256" key="4">
    <source>
        <dbReference type="ARBA" id="ARBA00022630"/>
    </source>
</evidence>
<dbReference type="Gene3D" id="3.50.50.60">
    <property type="entry name" value="FAD/NAD(P)-binding domain"/>
    <property type="match status" value="1"/>
</dbReference>
<comment type="similarity">
    <text evidence="3">Belongs to the FMO family.</text>
</comment>
<dbReference type="SUPFAM" id="SSF51905">
    <property type="entry name" value="FAD/NAD(P)-binding domain"/>
    <property type="match status" value="2"/>
</dbReference>
<dbReference type="FunFam" id="3.50.50.60:FF:000100">
    <property type="entry name" value="Flavin-containing monooxygenase"/>
    <property type="match status" value="1"/>
</dbReference>
<evidence type="ECO:0000256" key="9">
    <source>
        <dbReference type="ARBA" id="ARBA00023070"/>
    </source>
</evidence>
<evidence type="ECO:0000256" key="5">
    <source>
        <dbReference type="ARBA" id="ARBA00022827"/>
    </source>
</evidence>
<dbReference type="GO" id="GO:0009851">
    <property type="term" value="P:auxin biosynthetic process"/>
    <property type="evidence" value="ECO:0007669"/>
    <property type="project" value="UniProtKB-KW"/>
</dbReference>
<dbReference type="GO" id="GO:0103075">
    <property type="term" value="F:indole-3-pyruvate monooxygenase activity"/>
    <property type="evidence" value="ECO:0007669"/>
    <property type="project" value="UniProtKB-EC"/>
</dbReference>
<gene>
    <name evidence="12" type="ORF">Nepgr_013716</name>
</gene>
<evidence type="ECO:0000256" key="1">
    <source>
        <dbReference type="ARBA" id="ARBA00001974"/>
    </source>
</evidence>
<organism evidence="12 13">
    <name type="scientific">Nepenthes gracilis</name>
    <name type="common">Slender pitcher plant</name>
    <dbReference type="NCBI Taxonomy" id="150966"/>
    <lineage>
        <taxon>Eukaryota</taxon>
        <taxon>Viridiplantae</taxon>
        <taxon>Streptophyta</taxon>
        <taxon>Embryophyta</taxon>
        <taxon>Tracheophyta</taxon>
        <taxon>Spermatophyta</taxon>
        <taxon>Magnoliopsida</taxon>
        <taxon>eudicotyledons</taxon>
        <taxon>Gunneridae</taxon>
        <taxon>Pentapetalae</taxon>
        <taxon>Caryophyllales</taxon>
        <taxon>Nepenthaceae</taxon>
        <taxon>Nepenthes</taxon>
    </lineage>
</organism>
<evidence type="ECO:0000313" key="12">
    <source>
        <dbReference type="EMBL" id="GMH11875.1"/>
    </source>
</evidence>
<keyword evidence="9" id="KW-0073">Auxin biosynthesis</keyword>
<reference evidence="12" key="1">
    <citation type="submission" date="2023-05" db="EMBL/GenBank/DDBJ databases">
        <title>Nepenthes gracilis genome sequencing.</title>
        <authorList>
            <person name="Fukushima K."/>
        </authorList>
    </citation>
    <scope>NUCLEOTIDE SEQUENCE</scope>
    <source>
        <strain evidence="12">SING2019-196</strain>
    </source>
</reference>
<dbReference type="Proteomes" id="UP001279734">
    <property type="component" value="Unassembled WGS sequence"/>
</dbReference>
<dbReference type="Pfam" id="PF13738">
    <property type="entry name" value="Pyr_redox_3"/>
    <property type="match status" value="1"/>
</dbReference>
<dbReference type="PRINTS" id="PR00469">
    <property type="entry name" value="PNDRDTASEII"/>
</dbReference>
<comment type="caution">
    <text evidence="12">The sequence shown here is derived from an EMBL/GenBank/DDBJ whole genome shotgun (WGS) entry which is preliminary data.</text>
</comment>
<name>A0AAD3SJB1_NEPGR</name>
<dbReference type="InterPro" id="IPR050982">
    <property type="entry name" value="Auxin_biosynth/cation_transpt"/>
</dbReference>
<sequence>MGSWKEEEEEENRAKSLYVHGPIIVGAGPSGLAASACLSEHGVPSLILERSDCIASLWQQRSYDGLKLHLPKKFCELPLIGFPENFPKYPTKKQFVSYMEAYAAHFSIVPRFKQEVKSAEFDKNSRLWKVQTQDCEYHSKWIIVATGENAEPLIPNIQGIERFHGPVVHTSLYKSGSSFSKQKVLVVGCGNSGMEVSLDLCRHNASPHLVVRNSVHVLPREMFGFSTFGIAMALLKWLPLRLVDRFLLLVANLTMGNTDRLGLRRPKTGPIELKNATGKTPVLDVGALSLIKSGNIKVTAGVKDITREGAKFEDGAEREFDSIILATGYKSNVPVWLKDCEFFRNDGIPKMPFPNGWKGQNGLYTVGFTRRGLLGTSSDALKIATDVANEWRMIKDCTIPRDCHDRGT</sequence>
<keyword evidence="4" id="KW-0285">Flavoprotein</keyword>
<keyword evidence="5" id="KW-0274">FAD</keyword>
<comment type="cofactor">
    <cofactor evidence="1">
        <name>FAD</name>
        <dbReference type="ChEBI" id="CHEBI:57692"/>
    </cofactor>
</comment>
<accession>A0AAD3SJB1</accession>
<evidence type="ECO:0000256" key="7">
    <source>
        <dbReference type="ARBA" id="ARBA00023002"/>
    </source>
</evidence>
<evidence type="ECO:0000256" key="10">
    <source>
        <dbReference type="ARBA" id="ARBA00039148"/>
    </source>
</evidence>
<protein>
    <recommendedName>
        <fullName evidence="10">indole-3-pyruvate monooxygenase</fullName>
        <ecNumber evidence="10">1.14.13.168</ecNumber>
    </recommendedName>
</protein>
<evidence type="ECO:0000256" key="8">
    <source>
        <dbReference type="ARBA" id="ARBA00023033"/>
    </source>
</evidence>
<keyword evidence="8" id="KW-0503">Monooxygenase</keyword>
<dbReference type="EMBL" id="BSYO01000011">
    <property type="protein sequence ID" value="GMH11875.1"/>
    <property type="molecule type" value="Genomic_DNA"/>
</dbReference>
<dbReference type="AlphaFoldDB" id="A0AAD3SJB1"/>
<evidence type="ECO:0000313" key="13">
    <source>
        <dbReference type="Proteomes" id="UP001279734"/>
    </source>
</evidence>
<evidence type="ECO:0000256" key="11">
    <source>
        <dbReference type="ARBA" id="ARBA00047707"/>
    </source>
</evidence>
<evidence type="ECO:0000256" key="3">
    <source>
        <dbReference type="ARBA" id="ARBA00009183"/>
    </source>
</evidence>
<keyword evidence="6" id="KW-0521">NADP</keyword>
<dbReference type="GO" id="GO:0050660">
    <property type="term" value="F:flavin adenine dinucleotide binding"/>
    <property type="evidence" value="ECO:0007669"/>
    <property type="project" value="TreeGrafter"/>
</dbReference>
<dbReference type="PANTHER" id="PTHR43539:SF78">
    <property type="entry name" value="FLAVIN-CONTAINING MONOOXYGENASE"/>
    <property type="match status" value="1"/>
</dbReference>
<dbReference type="PANTHER" id="PTHR43539">
    <property type="entry name" value="FLAVIN-BINDING MONOOXYGENASE-LIKE PROTEIN (AFU_ORTHOLOGUE AFUA_4G09220)"/>
    <property type="match status" value="1"/>
</dbReference>